<dbReference type="Proteomes" id="UP000271098">
    <property type="component" value="Unassembled WGS sequence"/>
</dbReference>
<dbReference type="InterPro" id="IPR001124">
    <property type="entry name" value="Lipid-bd_serum_glycop_C"/>
</dbReference>
<sequence length="416" mass="47031">MKTGALKHQLSQHYSHHCILKAFAGWPGVKIRLTRRGAEHIKSVGIKILNEEIPRLSGFKMQHSFSERGVTGDVQLSDIRVLRYSPPQYTSLEFVPPAYLILQTSGIDITLAGRFTGIVALLPVSGSVTGDIRRMTVRLRTQFKTAPDGLMQVKVIDCFTVVEYSHFFISADGPLNSFVQTIERLAYTDLSDPFRTIDTVDNLVIEKLLRRFIKGLYVDNRNIADPIITPEYFETQQKGEIRYKGDSRPTPFNPPPMRTGNDSSRMLHFYGSQYLFNSLLYHAYEDDRMIVEASIDETVLPLEYKSMVRTSCGSTATANDTFISSLCLGTLIPEIANRYPNRTSSFLLLPHQVPEFQLSHGVGSIDLKSRILTHISEGRRKRQVLMSAADLQADLRLLIENQKFAAALKLNKFDIR</sequence>
<evidence type="ECO:0000313" key="2">
    <source>
        <dbReference type="EMBL" id="VDK30096.1"/>
    </source>
</evidence>
<dbReference type="PANTHER" id="PTHR10504">
    <property type="entry name" value="BACTERICIDAL PERMEABILITY-INCREASING BPI PROTEIN-RELATED"/>
    <property type="match status" value="1"/>
</dbReference>
<dbReference type="Pfam" id="PF02886">
    <property type="entry name" value="LBP_BPI_CETP_C"/>
    <property type="match status" value="1"/>
</dbReference>
<dbReference type="InterPro" id="IPR017943">
    <property type="entry name" value="Bactericidal_perm-incr_a/b_dom"/>
</dbReference>
<name>A0A183CYB3_9BILA</name>
<dbReference type="Gene3D" id="3.15.10.10">
    <property type="entry name" value="Bactericidal permeability-increasing protein, domain 1"/>
    <property type="match status" value="1"/>
</dbReference>
<reference evidence="4" key="1">
    <citation type="submission" date="2016-06" db="UniProtKB">
        <authorList>
            <consortium name="WormBaseParasite"/>
        </authorList>
    </citation>
    <scope>IDENTIFICATION</scope>
</reference>
<accession>A0A183CYB3</accession>
<keyword evidence="3" id="KW-1185">Reference proteome</keyword>
<proteinExistence type="predicted"/>
<reference evidence="2 3" key="2">
    <citation type="submission" date="2018-11" db="EMBL/GenBank/DDBJ databases">
        <authorList>
            <consortium name="Pathogen Informatics"/>
        </authorList>
    </citation>
    <scope>NUCLEOTIDE SEQUENCE [LARGE SCALE GENOMIC DNA]</scope>
</reference>
<gene>
    <name evidence="2" type="ORF">GPUH_LOCUS1454</name>
</gene>
<evidence type="ECO:0000313" key="4">
    <source>
        <dbReference type="WBParaSite" id="GPUH_0000145701-mRNA-1"/>
    </source>
</evidence>
<dbReference type="InterPro" id="IPR032942">
    <property type="entry name" value="BPI/LBP/Plunc"/>
</dbReference>
<evidence type="ECO:0000313" key="3">
    <source>
        <dbReference type="Proteomes" id="UP000271098"/>
    </source>
</evidence>
<dbReference type="GO" id="GO:0005615">
    <property type="term" value="C:extracellular space"/>
    <property type="evidence" value="ECO:0007669"/>
    <property type="project" value="TreeGrafter"/>
</dbReference>
<dbReference type="SUPFAM" id="SSF55394">
    <property type="entry name" value="Bactericidal permeability-increasing protein, BPI"/>
    <property type="match status" value="2"/>
</dbReference>
<protein>
    <submittedName>
        <fullName evidence="4">BPI2 domain-containing protein</fullName>
    </submittedName>
</protein>
<dbReference type="Gene3D" id="3.15.20.10">
    <property type="entry name" value="Bactericidal permeability-increasing protein, domain 2"/>
    <property type="match status" value="1"/>
</dbReference>
<dbReference type="AlphaFoldDB" id="A0A183CYB3"/>
<dbReference type="WBParaSite" id="GPUH_0000145701-mRNA-1">
    <property type="protein sequence ID" value="GPUH_0000145701-mRNA-1"/>
    <property type="gene ID" value="GPUH_0000145701"/>
</dbReference>
<dbReference type="EMBL" id="UYRT01001756">
    <property type="protein sequence ID" value="VDK30096.1"/>
    <property type="molecule type" value="Genomic_DNA"/>
</dbReference>
<dbReference type="OrthoDB" id="10255543at2759"/>
<dbReference type="GO" id="GO:0008289">
    <property type="term" value="F:lipid binding"/>
    <property type="evidence" value="ECO:0007669"/>
    <property type="project" value="InterPro"/>
</dbReference>
<organism evidence="4">
    <name type="scientific">Gongylonema pulchrum</name>
    <dbReference type="NCBI Taxonomy" id="637853"/>
    <lineage>
        <taxon>Eukaryota</taxon>
        <taxon>Metazoa</taxon>
        <taxon>Ecdysozoa</taxon>
        <taxon>Nematoda</taxon>
        <taxon>Chromadorea</taxon>
        <taxon>Rhabditida</taxon>
        <taxon>Spirurina</taxon>
        <taxon>Spiruromorpha</taxon>
        <taxon>Spiruroidea</taxon>
        <taxon>Gongylonematidae</taxon>
        <taxon>Gongylonema</taxon>
    </lineage>
</organism>
<evidence type="ECO:0000259" key="1">
    <source>
        <dbReference type="Pfam" id="PF02886"/>
    </source>
</evidence>
<feature type="domain" description="Lipid-binding serum glycoprotein C-terminal" evidence="1">
    <location>
        <begin position="234"/>
        <end position="415"/>
    </location>
</feature>
<dbReference type="PANTHER" id="PTHR10504:SF131">
    <property type="entry name" value="BPI2 DOMAIN-CONTAINING PROTEIN"/>
    <property type="match status" value="1"/>
</dbReference>